<dbReference type="FunCoup" id="A0A151ZG49">
    <property type="interactions" value="4"/>
</dbReference>
<dbReference type="InterPro" id="IPR051251">
    <property type="entry name" value="STK_FNIP-Repeat"/>
</dbReference>
<dbReference type="STRING" id="361077.A0A151ZG49"/>
<dbReference type="PANTHER" id="PTHR32134">
    <property type="entry name" value="FNIP REPEAT-CONTAINING PROTEIN"/>
    <property type="match status" value="1"/>
</dbReference>
<protein>
    <recommendedName>
        <fullName evidence="4">FNIP repeat-containing protein</fullName>
    </recommendedName>
</protein>
<keyword evidence="1" id="KW-0677">Repeat</keyword>
<dbReference type="OMA" id="NCNSISM"/>
<sequence length="514" mass="59329">MSYNNYLVIQKIVKLLHSDKDKIRLIRTCKFFYSAKNQIRFNKFPLFYYCSHVAKRNNRENSTDAILDYIHKNKDFVANGLPNKVKVVEINNKLECEVFNQVFLSSVNVQEICYHWTPFKVQSIFTPYQNRNLTESQFPLTILSIKILDKDFSRDITDDCFPKSLQSLYIETNCVIRIVSVPQNLEELTIAAQEIKNLSKDRKKTEFRGFNHQISDGLLPKGLVKLELGYSFNTLLTPGCLPSSLQYLAMYGYNHEFQLGTLPNQLKTLILGLYDREIVHLPPNLEILDFQDKWMSPTGFNKPLVRESFPVSLKTLKLGHNFDQLLNNGLPVTLTSLSLRYYYRELSVGCFPMNLYHLELNCNSISMDKLNEVLPIGCRSLTFGYPFDKSLENIPNYIEYLELNGYPHQITKLPDQLKSLKVNGYPHSFSLQILPQSLEVLVLNYTFQYSIVGSKFPSSLKSLTLGAKFYIGGFQLDMLPPNLIHLQLAASDRLYMSKFAPTLQDNLFLDIVYV</sequence>
<dbReference type="InterPro" id="IPR008615">
    <property type="entry name" value="FNIP"/>
</dbReference>
<dbReference type="InParanoid" id="A0A151ZG49"/>
<evidence type="ECO:0000313" key="3">
    <source>
        <dbReference type="Proteomes" id="UP000076078"/>
    </source>
</evidence>
<accession>A0A151ZG49</accession>
<dbReference type="OrthoDB" id="18551at2759"/>
<dbReference type="Proteomes" id="UP000076078">
    <property type="component" value="Unassembled WGS sequence"/>
</dbReference>
<dbReference type="Gene3D" id="3.80.10.10">
    <property type="entry name" value="Ribonuclease Inhibitor"/>
    <property type="match status" value="1"/>
</dbReference>
<dbReference type="EMBL" id="LODT01000028">
    <property type="protein sequence ID" value="KYQ92943.1"/>
    <property type="molecule type" value="Genomic_DNA"/>
</dbReference>
<dbReference type="InterPro" id="IPR032675">
    <property type="entry name" value="LRR_dom_sf"/>
</dbReference>
<dbReference type="Pfam" id="PF05725">
    <property type="entry name" value="FNIP"/>
    <property type="match status" value="4"/>
</dbReference>
<reference evidence="2 3" key="1">
    <citation type="submission" date="2015-12" db="EMBL/GenBank/DDBJ databases">
        <title>Dictyostelia acquired genes for synthesis and detection of signals that induce cell-type specialization by lateral gene transfer from prokaryotes.</title>
        <authorList>
            <person name="Gloeckner G."/>
            <person name="Schaap P."/>
        </authorList>
    </citation>
    <scope>NUCLEOTIDE SEQUENCE [LARGE SCALE GENOMIC DNA]</scope>
    <source>
        <strain evidence="2 3">TK</strain>
    </source>
</reference>
<evidence type="ECO:0000313" key="2">
    <source>
        <dbReference type="EMBL" id="KYQ92943.1"/>
    </source>
</evidence>
<gene>
    <name evidence="2" type="ORF">DLAC_05542</name>
</gene>
<name>A0A151ZG49_TIELA</name>
<keyword evidence="3" id="KW-1185">Reference proteome</keyword>
<evidence type="ECO:0000256" key="1">
    <source>
        <dbReference type="ARBA" id="ARBA00022737"/>
    </source>
</evidence>
<dbReference type="PANTHER" id="PTHR32134:SF92">
    <property type="entry name" value="FNIP REPEAT-CONTAINING PROTEIN"/>
    <property type="match status" value="1"/>
</dbReference>
<dbReference type="AlphaFoldDB" id="A0A151ZG49"/>
<comment type="caution">
    <text evidence="2">The sequence shown here is derived from an EMBL/GenBank/DDBJ whole genome shotgun (WGS) entry which is preliminary data.</text>
</comment>
<evidence type="ECO:0008006" key="4">
    <source>
        <dbReference type="Google" id="ProtNLM"/>
    </source>
</evidence>
<dbReference type="SUPFAM" id="SSF52058">
    <property type="entry name" value="L domain-like"/>
    <property type="match status" value="1"/>
</dbReference>
<organism evidence="2 3">
    <name type="scientific">Tieghemostelium lacteum</name>
    <name type="common">Slime mold</name>
    <name type="synonym">Dictyostelium lacteum</name>
    <dbReference type="NCBI Taxonomy" id="361077"/>
    <lineage>
        <taxon>Eukaryota</taxon>
        <taxon>Amoebozoa</taxon>
        <taxon>Evosea</taxon>
        <taxon>Eumycetozoa</taxon>
        <taxon>Dictyostelia</taxon>
        <taxon>Dictyosteliales</taxon>
        <taxon>Raperosteliaceae</taxon>
        <taxon>Tieghemostelium</taxon>
    </lineage>
</organism>
<proteinExistence type="predicted"/>